<evidence type="ECO:0000313" key="2">
    <source>
        <dbReference type="Proteomes" id="UP001159363"/>
    </source>
</evidence>
<evidence type="ECO:0000313" key="1">
    <source>
        <dbReference type="EMBL" id="KAJ8893404.1"/>
    </source>
</evidence>
<reference evidence="1 2" key="1">
    <citation type="submission" date="2023-02" db="EMBL/GenBank/DDBJ databases">
        <title>LHISI_Scaffold_Assembly.</title>
        <authorList>
            <person name="Stuart O.P."/>
            <person name="Cleave R."/>
            <person name="Magrath M.J.L."/>
            <person name="Mikheyev A.S."/>
        </authorList>
    </citation>
    <scope>NUCLEOTIDE SEQUENCE [LARGE SCALE GENOMIC DNA]</scope>
    <source>
        <strain evidence="1">Daus_M_001</strain>
        <tissue evidence="1">Leg muscle</tissue>
    </source>
</reference>
<dbReference type="EMBL" id="JARBHB010000002">
    <property type="protein sequence ID" value="KAJ8893404.1"/>
    <property type="molecule type" value="Genomic_DNA"/>
</dbReference>
<protein>
    <submittedName>
        <fullName evidence="1">Uncharacterized protein</fullName>
    </submittedName>
</protein>
<organism evidence="1 2">
    <name type="scientific">Dryococelus australis</name>
    <dbReference type="NCBI Taxonomy" id="614101"/>
    <lineage>
        <taxon>Eukaryota</taxon>
        <taxon>Metazoa</taxon>
        <taxon>Ecdysozoa</taxon>
        <taxon>Arthropoda</taxon>
        <taxon>Hexapoda</taxon>
        <taxon>Insecta</taxon>
        <taxon>Pterygota</taxon>
        <taxon>Neoptera</taxon>
        <taxon>Polyneoptera</taxon>
        <taxon>Phasmatodea</taxon>
        <taxon>Verophasmatodea</taxon>
        <taxon>Anareolatae</taxon>
        <taxon>Phasmatidae</taxon>
        <taxon>Eurycanthinae</taxon>
        <taxon>Dryococelus</taxon>
    </lineage>
</organism>
<gene>
    <name evidence="1" type="ORF">PR048_005995</name>
</gene>
<sequence>MLRKLTGCKIPLFNKATVFSKFDAPRLYLQKCLTAQSLCNGSELQENSKSITNMIDSGSAPNNVWGK</sequence>
<dbReference type="Proteomes" id="UP001159363">
    <property type="component" value="Chromosome 2"/>
</dbReference>
<comment type="caution">
    <text evidence="1">The sequence shown here is derived from an EMBL/GenBank/DDBJ whole genome shotgun (WGS) entry which is preliminary data.</text>
</comment>
<keyword evidence="2" id="KW-1185">Reference proteome</keyword>
<proteinExistence type="predicted"/>
<accession>A0ABQ9I9S7</accession>
<name>A0ABQ9I9S7_9NEOP</name>